<keyword evidence="2" id="KW-1185">Reference proteome</keyword>
<dbReference type="RefSeq" id="WP_092676725.1">
    <property type="nucleotide sequence ID" value="NZ_FOXS01000005.1"/>
</dbReference>
<protein>
    <submittedName>
        <fullName evidence="1">Uncharacterized protein</fullName>
    </submittedName>
</protein>
<dbReference type="STRING" id="1227077.SAMN04515668_3599"/>
<name>A0A1I6AE89_HYMAR</name>
<accession>A0A1I6AE89</accession>
<sequence>MKHFLLALLLWLPWPLQALVPLEPLQIAEQFVAPTGWPEMKEYLCCEAAGQAKRETLGQQIPPQLRRTCQLVQQGLSTAVVAVELRDSVERRDFYLHFTKEAGAWKLLAIRNLAMTHLGPPMVELLAGMSPAEVADYDQKHPDASHAFTLGNLRLWTSADADIAGHFARNRTDFQKLLRLVQAGKYFAPTRSAGGASVANGEKAANANPAVHTLLRKLFLAQVTRRETNCDSCLEFVIGGKVDSTVGLLYQPKAALLPPMDPEHFIVLKALGEGWYLYKTA</sequence>
<gene>
    <name evidence="1" type="ORF">SAMN04515668_3599</name>
</gene>
<dbReference type="EMBL" id="FOXS01000005">
    <property type="protein sequence ID" value="SFQ67054.1"/>
    <property type="molecule type" value="Genomic_DNA"/>
</dbReference>
<evidence type="ECO:0000313" key="1">
    <source>
        <dbReference type="EMBL" id="SFQ67054.1"/>
    </source>
</evidence>
<evidence type="ECO:0000313" key="2">
    <source>
        <dbReference type="Proteomes" id="UP000199029"/>
    </source>
</evidence>
<dbReference type="OrthoDB" id="637051at2"/>
<organism evidence="1 2">
    <name type="scientific">Hymenobacter arizonensis</name>
    <name type="common">Siccationidurans arizonensis</name>
    <dbReference type="NCBI Taxonomy" id="1227077"/>
    <lineage>
        <taxon>Bacteria</taxon>
        <taxon>Pseudomonadati</taxon>
        <taxon>Bacteroidota</taxon>
        <taxon>Cytophagia</taxon>
        <taxon>Cytophagales</taxon>
        <taxon>Hymenobacteraceae</taxon>
        <taxon>Hymenobacter</taxon>
    </lineage>
</organism>
<dbReference type="AlphaFoldDB" id="A0A1I6AE89"/>
<proteinExistence type="predicted"/>
<reference evidence="2" key="1">
    <citation type="submission" date="2016-10" db="EMBL/GenBank/DDBJ databases">
        <authorList>
            <person name="Varghese N."/>
            <person name="Submissions S."/>
        </authorList>
    </citation>
    <scope>NUCLEOTIDE SEQUENCE [LARGE SCALE GENOMIC DNA]</scope>
    <source>
        <strain evidence="2">OR362-8,ATCC BAA-1266,JCM 13504</strain>
    </source>
</reference>
<dbReference type="Proteomes" id="UP000199029">
    <property type="component" value="Unassembled WGS sequence"/>
</dbReference>